<protein>
    <submittedName>
        <fullName evidence="1">Uncharacterized protein</fullName>
    </submittedName>
</protein>
<accession>A0AAV1Z6K8</accession>
<gene>
    <name evidence="1" type="ORF">LARSCL_LOCUS2762</name>
</gene>
<sequence>MEVTALYLNLSNFPLQNFDFRFQCFHMRLFLSIEFIIRSYFEFHQFSFFKTLNESIFTFHNFHF</sequence>
<reference evidence="1 2" key="1">
    <citation type="submission" date="2024-04" db="EMBL/GenBank/DDBJ databases">
        <authorList>
            <person name="Rising A."/>
            <person name="Reimegard J."/>
            <person name="Sonavane S."/>
            <person name="Akerstrom W."/>
            <person name="Nylinder S."/>
            <person name="Hedman E."/>
            <person name="Kallberg Y."/>
        </authorList>
    </citation>
    <scope>NUCLEOTIDE SEQUENCE [LARGE SCALE GENOMIC DNA]</scope>
</reference>
<keyword evidence="2" id="KW-1185">Reference proteome</keyword>
<organism evidence="1 2">
    <name type="scientific">Larinioides sclopetarius</name>
    <dbReference type="NCBI Taxonomy" id="280406"/>
    <lineage>
        <taxon>Eukaryota</taxon>
        <taxon>Metazoa</taxon>
        <taxon>Ecdysozoa</taxon>
        <taxon>Arthropoda</taxon>
        <taxon>Chelicerata</taxon>
        <taxon>Arachnida</taxon>
        <taxon>Araneae</taxon>
        <taxon>Araneomorphae</taxon>
        <taxon>Entelegynae</taxon>
        <taxon>Araneoidea</taxon>
        <taxon>Araneidae</taxon>
        <taxon>Larinioides</taxon>
    </lineage>
</organism>
<proteinExistence type="predicted"/>
<dbReference type="EMBL" id="CAXIEN010000019">
    <property type="protein sequence ID" value="CAL1265821.1"/>
    <property type="molecule type" value="Genomic_DNA"/>
</dbReference>
<name>A0AAV1Z6K8_9ARAC</name>
<feature type="non-terminal residue" evidence="1">
    <location>
        <position position="64"/>
    </location>
</feature>
<comment type="caution">
    <text evidence="1">The sequence shown here is derived from an EMBL/GenBank/DDBJ whole genome shotgun (WGS) entry which is preliminary data.</text>
</comment>
<dbReference type="Proteomes" id="UP001497382">
    <property type="component" value="Unassembled WGS sequence"/>
</dbReference>
<evidence type="ECO:0000313" key="2">
    <source>
        <dbReference type="Proteomes" id="UP001497382"/>
    </source>
</evidence>
<evidence type="ECO:0000313" key="1">
    <source>
        <dbReference type="EMBL" id="CAL1265821.1"/>
    </source>
</evidence>
<dbReference type="AlphaFoldDB" id="A0AAV1Z6K8"/>